<evidence type="ECO:0000313" key="4">
    <source>
        <dbReference type="EnsemblProtists" id="EKX37775"/>
    </source>
</evidence>
<dbReference type="Pfam" id="PF13287">
    <property type="entry name" value="Fn3_assoc"/>
    <property type="match status" value="1"/>
</dbReference>
<sequence>MTQNSGRADATHEISSNSESEESLDPDSGRSPAFLTPEESPATSEYQTPSSTRPPSARVQGWEEQERTGSVTETCTAPTFSKTSGKLVNHLTINIKCDEGDIIYYTTDGSKPSSSNDNATLYRNSQGCVIKKEMAVSGKITVRAKACNRMKRSSEVVEAVFQVLEPTMLVQAAAQASEQAKTLLSKARRMAFINDRDYQAVCAIALQMAYRQHLARVYFEQRKRAIIQIQSFMRQFISIWVVREMYEKRFRREADKNVGCLVVKLRLKGETVASLSESKKRIIFESAADAVKMPRGSWIVWKVEECLSSKYLKPHFEEDKQARIKESIACGQLERLMESKGLSCKTSYRERDPNKKVKQNTQNGWKRVASKTGEYFFWNKYSGERTWRVPDELAGVDLEEVPIAEKKYEVLEVTVNPEKNMSVESRVDSLLQVIGKGDNILRHNEDRLRVNGVQLKPVSHVSREKESNPAASASSCSPKLRDASSWQSSTHTCDGRSFCWRVRRKELRRKGGQGEGVEEKSR</sequence>
<evidence type="ECO:0000259" key="2">
    <source>
        <dbReference type="PROSITE" id="PS50020"/>
    </source>
</evidence>
<keyword evidence="5" id="KW-1185">Reference proteome</keyword>
<name>L1IPP9_GUITC</name>
<dbReference type="InterPro" id="IPR026876">
    <property type="entry name" value="Fn3_assoc_repeat"/>
</dbReference>
<dbReference type="InterPro" id="IPR036020">
    <property type="entry name" value="WW_dom_sf"/>
</dbReference>
<feature type="region of interest" description="Disordered" evidence="1">
    <location>
        <begin position="459"/>
        <end position="494"/>
    </location>
</feature>
<reference evidence="5" key="2">
    <citation type="submission" date="2012-11" db="EMBL/GenBank/DDBJ databases">
        <authorList>
            <person name="Kuo A."/>
            <person name="Curtis B.A."/>
            <person name="Tanifuji G."/>
            <person name="Burki F."/>
            <person name="Gruber A."/>
            <person name="Irimia M."/>
            <person name="Maruyama S."/>
            <person name="Arias M.C."/>
            <person name="Ball S.G."/>
            <person name="Gile G.H."/>
            <person name="Hirakawa Y."/>
            <person name="Hopkins J.F."/>
            <person name="Rensing S.A."/>
            <person name="Schmutz J."/>
            <person name="Symeonidi A."/>
            <person name="Elias M."/>
            <person name="Eveleigh R.J."/>
            <person name="Herman E.K."/>
            <person name="Klute M.J."/>
            <person name="Nakayama T."/>
            <person name="Obornik M."/>
            <person name="Reyes-Prieto A."/>
            <person name="Armbrust E.V."/>
            <person name="Aves S.J."/>
            <person name="Beiko R.G."/>
            <person name="Coutinho P."/>
            <person name="Dacks J.B."/>
            <person name="Durnford D.G."/>
            <person name="Fast N.M."/>
            <person name="Green B.R."/>
            <person name="Grisdale C."/>
            <person name="Hempe F."/>
            <person name="Henrissat B."/>
            <person name="Hoppner M.P."/>
            <person name="Ishida K.-I."/>
            <person name="Kim E."/>
            <person name="Koreny L."/>
            <person name="Kroth P.G."/>
            <person name="Liu Y."/>
            <person name="Malik S.-B."/>
            <person name="Maier U.G."/>
            <person name="McRose D."/>
            <person name="Mock T."/>
            <person name="Neilson J.A."/>
            <person name="Onodera N.T."/>
            <person name="Poole A.M."/>
            <person name="Pritham E.J."/>
            <person name="Richards T.A."/>
            <person name="Rocap G."/>
            <person name="Roy S.W."/>
            <person name="Sarai C."/>
            <person name="Schaack S."/>
            <person name="Shirato S."/>
            <person name="Slamovits C.H."/>
            <person name="Spencer D.F."/>
            <person name="Suzuki S."/>
            <person name="Worden A.Z."/>
            <person name="Zauner S."/>
            <person name="Barry K."/>
            <person name="Bell C."/>
            <person name="Bharti A.K."/>
            <person name="Crow J.A."/>
            <person name="Grimwood J."/>
            <person name="Kramer R."/>
            <person name="Lindquist E."/>
            <person name="Lucas S."/>
            <person name="Salamov A."/>
            <person name="McFadden G.I."/>
            <person name="Lane C.E."/>
            <person name="Keeling P.J."/>
            <person name="Gray M.W."/>
            <person name="Grigoriev I.V."/>
            <person name="Archibald J.M."/>
        </authorList>
    </citation>
    <scope>NUCLEOTIDE SEQUENCE</scope>
    <source>
        <strain evidence="5">CCMP2712</strain>
    </source>
</reference>
<dbReference type="KEGG" id="gtt:GUITHDRAFT_144743"/>
<feature type="domain" description="WW" evidence="2">
    <location>
        <begin position="359"/>
        <end position="392"/>
    </location>
</feature>
<dbReference type="HOGENOM" id="CLU_522223_0_0_1"/>
<dbReference type="Proteomes" id="UP000011087">
    <property type="component" value="Unassembled WGS sequence"/>
</dbReference>
<dbReference type="GeneID" id="17294559"/>
<protein>
    <recommendedName>
        <fullName evidence="2">WW domain-containing protein</fullName>
    </recommendedName>
</protein>
<dbReference type="EMBL" id="JH993055">
    <property type="protein sequence ID" value="EKX37775.1"/>
    <property type="molecule type" value="Genomic_DNA"/>
</dbReference>
<dbReference type="PROSITE" id="PS50020">
    <property type="entry name" value="WW_DOMAIN_2"/>
    <property type="match status" value="1"/>
</dbReference>
<reference evidence="3 5" key="1">
    <citation type="journal article" date="2012" name="Nature">
        <title>Algal genomes reveal evolutionary mosaicism and the fate of nucleomorphs.</title>
        <authorList>
            <consortium name="DOE Joint Genome Institute"/>
            <person name="Curtis B.A."/>
            <person name="Tanifuji G."/>
            <person name="Burki F."/>
            <person name="Gruber A."/>
            <person name="Irimia M."/>
            <person name="Maruyama S."/>
            <person name="Arias M.C."/>
            <person name="Ball S.G."/>
            <person name="Gile G.H."/>
            <person name="Hirakawa Y."/>
            <person name="Hopkins J.F."/>
            <person name="Kuo A."/>
            <person name="Rensing S.A."/>
            <person name="Schmutz J."/>
            <person name="Symeonidi A."/>
            <person name="Elias M."/>
            <person name="Eveleigh R.J."/>
            <person name="Herman E.K."/>
            <person name="Klute M.J."/>
            <person name="Nakayama T."/>
            <person name="Obornik M."/>
            <person name="Reyes-Prieto A."/>
            <person name="Armbrust E.V."/>
            <person name="Aves S.J."/>
            <person name="Beiko R.G."/>
            <person name="Coutinho P."/>
            <person name="Dacks J.B."/>
            <person name="Durnford D.G."/>
            <person name="Fast N.M."/>
            <person name="Green B.R."/>
            <person name="Grisdale C.J."/>
            <person name="Hempel F."/>
            <person name="Henrissat B."/>
            <person name="Hoppner M.P."/>
            <person name="Ishida K."/>
            <person name="Kim E."/>
            <person name="Koreny L."/>
            <person name="Kroth P.G."/>
            <person name="Liu Y."/>
            <person name="Malik S.B."/>
            <person name="Maier U.G."/>
            <person name="McRose D."/>
            <person name="Mock T."/>
            <person name="Neilson J.A."/>
            <person name="Onodera N.T."/>
            <person name="Poole A.M."/>
            <person name="Pritham E.J."/>
            <person name="Richards T.A."/>
            <person name="Rocap G."/>
            <person name="Roy S.W."/>
            <person name="Sarai C."/>
            <person name="Schaack S."/>
            <person name="Shirato S."/>
            <person name="Slamovits C.H."/>
            <person name="Spencer D.F."/>
            <person name="Suzuki S."/>
            <person name="Worden A.Z."/>
            <person name="Zauner S."/>
            <person name="Barry K."/>
            <person name="Bell C."/>
            <person name="Bharti A.K."/>
            <person name="Crow J.A."/>
            <person name="Grimwood J."/>
            <person name="Kramer R."/>
            <person name="Lindquist E."/>
            <person name="Lucas S."/>
            <person name="Salamov A."/>
            <person name="McFadden G.I."/>
            <person name="Lane C.E."/>
            <person name="Keeling P.J."/>
            <person name="Gray M.W."/>
            <person name="Grigoriev I.V."/>
            <person name="Archibald J.M."/>
        </authorList>
    </citation>
    <scope>NUCLEOTIDE SEQUENCE</scope>
    <source>
        <strain evidence="3 5">CCMP2712</strain>
    </source>
</reference>
<evidence type="ECO:0000256" key="1">
    <source>
        <dbReference type="SAM" id="MobiDB-lite"/>
    </source>
</evidence>
<evidence type="ECO:0000313" key="3">
    <source>
        <dbReference type="EMBL" id="EKX37775.1"/>
    </source>
</evidence>
<feature type="region of interest" description="Disordered" evidence="1">
    <location>
        <begin position="1"/>
        <end position="76"/>
    </location>
</feature>
<dbReference type="AlphaFoldDB" id="L1IPP9"/>
<dbReference type="CDD" id="cd00201">
    <property type="entry name" value="WW"/>
    <property type="match status" value="1"/>
</dbReference>
<dbReference type="PaxDb" id="55529-EKX37775"/>
<dbReference type="InterPro" id="IPR001202">
    <property type="entry name" value="WW_dom"/>
</dbReference>
<organism evidence="3">
    <name type="scientific">Guillardia theta (strain CCMP2712)</name>
    <name type="common">Cryptophyte</name>
    <dbReference type="NCBI Taxonomy" id="905079"/>
    <lineage>
        <taxon>Eukaryota</taxon>
        <taxon>Cryptophyceae</taxon>
        <taxon>Pyrenomonadales</taxon>
        <taxon>Geminigeraceae</taxon>
        <taxon>Guillardia</taxon>
    </lineage>
</organism>
<dbReference type="RefSeq" id="XP_005824755.1">
    <property type="nucleotide sequence ID" value="XM_005824698.1"/>
</dbReference>
<dbReference type="Gene3D" id="2.20.70.10">
    <property type="match status" value="1"/>
</dbReference>
<feature type="compositionally biased region" description="Polar residues" evidence="1">
    <location>
        <begin position="41"/>
        <end position="54"/>
    </location>
</feature>
<dbReference type="PROSITE" id="PS50096">
    <property type="entry name" value="IQ"/>
    <property type="match status" value="1"/>
</dbReference>
<reference evidence="4" key="3">
    <citation type="submission" date="2015-06" db="UniProtKB">
        <authorList>
            <consortium name="EnsemblProtists"/>
        </authorList>
    </citation>
    <scope>IDENTIFICATION</scope>
</reference>
<dbReference type="SUPFAM" id="SSF51045">
    <property type="entry name" value="WW domain"/>
    <property type="match status" value="1"/>
</dbReference>
<proteinExistence type="predicted"/>
<evidence type="ECO:0000313" key="5">
    <source>
        <dbReference type="Proteomes" id="UP000011087"/>
    </source>
</evidence>
<gene>
    <name evidence="3" type="ORF">GUITHDRAFT_144743</name>
</gene>
<accession>L1IPP9</accession>
<dbReference type="EnsemblProtists" id="EKX37775">
    <property type="protein sequence ID" value="EKX37775"/>
    <property type="gene ID" value="GUITHDRAFT_144743"/>
</dbReference>